<comment type="caution">
    <text evidence="3">The sequence shown here is derived from an EMBL/GenBank/DDBJ whole genome shotgun (WGS) entry which is preliminary data.</text>
</comment>
<reference evidence="3" key="2">
    <citation type="submission" date="2020-09" db="EMBL/GenBank/DDBJ databases">
        <authorList>
            <person name="Sun Q."/>
            <person name="Zhou Y."/>
        </authorList>
    </citation>
    <scope>NUCLEOTIDE SEQUENCE</scope>
    <source>
        <strain evidence="3">CGMCC 1.12813</strain>
    </source>
</reference>
<dbReference type="Gene3D" id="2.70.70.10">
    <property type="entry name" value="Glucose Permease (Domain IIA)"/>
    <property type="match status" value="1"/>
</dbReference>
<dbReference type="SUPFAM" id="SSF51261">
    <property type="entry name" value="Duplicated hybrid motif"/>
    <property type="match status" value="1"/>
</dbReference>
<dbReference type="AlphaFoldDB" id="A0A916WM18"/>
<feature type="domain" description="M23ase beta-sheet core" evidence="2">
    <location>
        <begin position="301"/>
        <end position="397"/>
    </location>
</feature>
<evidence type="ECO:0000256" key="1">
    <source>
        <dbReference type="SAM" id="Coils"/>
    </source>
</evidence>
<dbReference type="CDD" id="cd12797">
    <property type="entry name" value="M23_peptidase"/>
    <property type="match status" value="1"/>
</dbReference>
<dbReference type="Proteomes" id="UP000606922">
    <property type="component" value="Unassembled WGS sequence"/>
</dbReference>
<dbReference type="PANTHER" id="PTHR21666">
    <property type="entry name" value="PEPTIDASE-RELATED"/>
    <property type="match status" value="1"/>
</dbReference>
<feature type="coiled-coil region" evidence="1">
    <location>
        <begin position="40"/>
        <end position="67"/>
    </location>
</feature>
<proteinExistence type="predicted"/>
<dbReference type="GO" id="GO:0004222">
    <property type="term" value="F:metalloendopeptidase activity"/>
    <property type="evidence" value="ECO:0007669"/>
    <property type="project" value="TreeGrafter"/>
</dbReference>
<reference evidence="3" key="1">
    <citation type="journal article" date="2014" name="Int. J. Syst. Evol. Microbiol.">
        <title>Complete genome sequence of Corynebacterium casei LMG S-19264T (=DSM 44701T), isolated from a smear-ripened cheese.</title>
        <authorList>
            <consortium name="US DOE Joint Genome Institute (JGI-PGF)"/>
            <person name="Walter F."/>
            <person name="Albersmeier A."/>
            <person name="Kalinowski J."/>
            <person name="Ruckert C."/>
        </authorList>
    </citation>
    <scope>NUCLEOTIDE SEQUENCE</scope>
    <source>
        <strain evidence="3">CGMCC 1.12813</strain>
    </source>
</reference>
<sequence>MATVGSIVATDAQPVQAVDYPSWDDVKNARSSEANTVSEIKRIQDVLAGLRAEVERTQAEAIRLGEAYQEADQAFQEQALKAQKLKGQADDAALLATQSKQRAGEIVAQQYRSGNGDVTTGLLVNAAKADDMLYSYGMADKFTEQTAGIYEKAVLDQNTAQALTDQADIAQDVLEKLKLEAEAAAAAAQAAADAAAVAVTEQEENEATLNAQLTVLTERRMATEADYNTGVAVRAAEAARRAAEAAAARAAALAAMPAGGGAGSGTPAGVVNQSGWSKPTYGGITSGYGNRLNPVSHVWRLHAGTDISSGCGRPIYAAHAGTVTYAAPNGSYGNFILITHGNSTDTAYGHIVNGGTLVSKGQTVNAGDLIAYVGSTGGSTGCHLHFEVRIGGITTDPVPYMRDRGVTLG</sequence>
<keyword evidence="4" id="KW-1185">Reference proteome</keyword>
<evidence type="ECO:0000259" key="2">
    <source>
        <dbReference type="Pfam" id="PF01551"/>
    </source>
</evidence>
<feature type="coiled-coil region" evidence="1">
    <location>
        <begin position="160"/>
        <end position="219"/>
    </location>
</feature>
<gene>
    <name evidence="3" type="ORF">GCM10010979_26450</name>
</gene>
<dbReference type="InterPro" id="IPR016047">
    <property type="entry name" value="M23ase_b-sheet_dom"/>
</dbReference>
<protein>
    <recommendedName>
        <fullName evidence="2">M23ase beta-sheet core domain-containing protein</fullName>
    </recommendedName>
</protein>
<keyword evidence="1" id="KW-0175">Coiled coil</keyword>
<evidence type="ECO:0000313" key="3">
    <source>
        <dbReference type="EMBL" id="GGB10544.1"/>
    </source>
</evidence>
<accession>A0A916WM18</accession>
<dbReference type="EMBL" id="BMGB01000001">
    <property type="protein sequence ID" value="GGB10544.1"/>
    <property type="molecule type" value="Genomic_DNA"/>
</dbReference>
<evidence type="ECO:0000313" key="4">
    <source>
        <dbReference type="Proteomes" id="UP000606922"/>
    </source>
</evidence>
<dbReference type="InterPro" id="IPR050570">
    <property type="entry name" value="Cell_wall_metabolism_enzyme"/>
</dbReference>
<name>A0A916WM18_9MICO</name>
<organism evidence="3 4">
    <name type="scientific">Conyzicola nivalis</name>
    <dbReference type="NCBI Taxonomy" id="1477021"/>
    <lineage>
        <taxon>Bacteria</taxon>
        <taxon>Bacillati</taxon>
        <taxon>Actinomycetota</taxon>
        <taxon>Actinomycetes</taxon>
        <taxon>Micrococcales</taxon>
        <taxon>Microbacteriaceae</taxon>
        <taxon>Conyzicola</taxon>
    </lineage>
</organism>
<dbReference type="Pfam" id="PF01551">
    <property type="entry name" value="Peptidase_M23"/>
    <property type="match status" value="1"/>
</dbReference>
<dbReference type="InterPro" id="IPR011055">
    <property type="entry name" value="Dup_hybrid_motif"/>
</dbReference>
<dbReference type="PANTHER" id="PTHR21666:SF270">
    <property type="entry name" value="MUREIN HYDROLASE ACTIVATOR ENVC"/>
    <property type="match status" value="1"/>
</dbReference>